<keyword evidence="5" id="KW-0732">Signal</keyword>
<name>A0A4U5R351_POPAL</name>
<evidence type="ECO:0000256" key="1">
    <source>
        <dbReference type="ARBA" id="ARBA00004613"/>
    </source>
</evidence>
<evidence type="ECO:0000256" key="2">
    <source>
        <dbReference type="ARBA" id="ARBA00008127"/>
    </source>
</evidence>
<dbReference type="AlphaFoldDB" id="A0A4U5R351"/>
<keyword evidence="3 7" id="KW-0217">Developmental protein</keyword>
<keyword evidence="8" id="KW-1133">Transmembrane helix</keyword>
<dbReference type="EMBL" id="RCHU01000013">
    <property type="protein sequence ID" value="TKS18203.1"/>
    <property type="molecule type" value="Genomic_DNA"/>
</dbReference>
<dbReference type="GO" id="GO:0005576">
    <property type="term" value="C:extracellular region"/>
    <property type="evidence" value="ECO:0007669"/>
    <property type="project" value="UniProtKB-SubCell"/>
</dbReference>
<accession>A0A4U5R351</accession>
<proteinExistence type="inferred from homology"/>
<keyword evidence="4 7" id="KW-0964">Secreted</keyword>
<sequence length="126" mass="13901">MKHPLFYVLAIFVAAALIIPLMTMSAVRVSRHSSRERYTTWPRKRNSTVGRLTLTSKGVARERMKQNGAHPLQIAGSRLPDCSHACGSCTPCVLKIVSSPCSSLAQSEACPISYKCMCNNKYYPVP</sequence>
<comment type="subcellular location">
    <subcellularLocation>
        <location evidence="1 7">Secreted</location>
    </subcellularLocation>
</comment>
<evidence type="ECO:0000256" key="3">
    <source>
        <dbReference type="ARBA" id="ARBA00022473"/>
    </source>
</evidence>
<keyword evidence="6" id="KW-1015">Disulfide bond</keyword>
<keyword evidence="8" id="KW-0812">Transmembrane</keyword>
<evidence type="ECO:0000256" key="7">
    <source>
        <dbReference type="RuleBase" id="RU367102"/>
    </source>
</evidence>
<keyword evidence="8" id="KW-0472">Membrane</keyword>
<dbReference type="STRING" id="43335.A0A4U5R351"/>
<feature type="transmembrane region" description="Helical" evidence="8">
    <location>
        <begin position="6"/>
        <end position="27"/>
    </location>
</feature>
<evidence type="ECO:0000256" key="4">
    <source>
        <dbReference type="ARBA" id="ARBA00022525"/>
    </source>
</evidence>
<comment type="similarity">
    <text evidence="2 7">Belongs to the plant cysteine rich small secretory peptide family. Epidermal patterning factor subfamily.</text>
</comment>
<evidence type="ECO:0000256" key="8">
    <source>
        <dbReference type="SAM" id="Phobius"/>
    </source>
</evidence>
<dbReference type="InterPro" id="IPR039455">
    <property type="entry name" value="EPFL"/>
</dbReference>
<comment type="function">
    <text evidence="7">Controls stomatal patterning.</text>
</comment>
<reference evidence="9" key="1">
    <citation type="submission" date="2018-10" db="EMBL/GenBank/DDBJ databases">
        <title>Population genomic analysis revealed the cold adaptation of white poplar.</title>
        <authorList>
            <person name="Liu Y.-J."/>
        </authorList>
    </citation>
    <scope>NUCLEOTIDE SEQUENCE [LARGE SCALE GENOMIC DNA]</scope>
    <source>
        <strain evidence="9">PAL-ZL1</strain>
    </source>
</reference>
<evidence type="ECO:0000256" key="5">
    <source>
        <dbReference type="ARBA" id="ARBA00022729"/>
    </source>
</evidence>
<comment type="caution">
    <text evidence="9">The sequence shown here is derived from an EMBL/GenBank/DDBJ whole genome shotgun (WGS) entry which is preliminary data.</text>
</comment>
<dbReference type="PANTHER" id="PTHR33109:SF41">
    <property type="entry name" value="PROTEIN EPIDERMAL PATTERNING FACTOR 1"/>
    <property type="match status" value="1"/>
</dbReference>
<dbReference type="Pfam" id="PF17181">
    <property type="entry name" value="EPF"/>
    <property type="match status" value="1"/>
</dbReference>
<gene>
    <name evidence="9" type="ORF">D5086_0000006860</name>
</gene>
<evidence type="ECO:0000313" key="9">
    <source>
        <dbReference type="EMBL" id="TKS18203.1"/>
    </source>
</evidence>
<dbReference type="GO" id="GO:0010052">
    <property type="term" value="P:guard cell differentiation"/>
    <property type="evidence" value="ECO:0007669"/>
    <property type="project" value="UniProtKB-UniRule"/>
</dbReference>
<evidence type="ECO:0000256" key="6">
    <source>
        <dbReference type="ARBA" id="ARBA00023157"/>
    </source>
</evidence>
<protein>
    <recommendedName>
        <fullName evidence="7">Epidermal patterning factor-like protein</fullName>
    </recommendedName>
</protein>
<organism evidence="9">
    <name type="scientific">Populus alba</name>
    <name type="common">White poplar</name>
    <dbReference type="NCBI Taxonomy" id="43335"/>
    <lineage>
        <taxon>Eukaryota</taxon>
        <taxon>Viridiplantae</taxon>
        <taxon>Streptophyta</taxon>
        <taxon>Embryophyta</taxon>
        <taxon>Tracheophyta</taxon>
        <taxon>Spermatophyta</taxon>
        <taxon>Magnoliopsida</taxon>
        <taxon>eudicotyledons</taxon>
        <taxon>Gunneridae</taxon>
        <taxon>Pentapetalae</taxon>
        <taxon>rosids</taxon>
        <taxon>fabids</taxon>
        <taxon>Malpighiales</taxon>
        <taxon>Salicaceae</taxon>
        <taxon>Saliceae</taxon>
        <taxon>Populus</taxon>
    </lineage>
</organism>
<dbReference type="PANTHER" id="PTHR33109">
    <property type="entry name" value="EPIDERMAL PATTERNING FACTOR-LIKE PROTEIN 4"/>
    <property type="match status" value="1"/>
</dbReference>